<comment type="caution">
    <text evidence="4">The sequence shown here is derived from an EMBL/GenBank/DDBJ whole genome shotgun (WGS) entry which is preliminary data.</text>
</comment>
<dbReference type="OrthoDB" id="19996at2759"/>
<dbReference type="PROSITE" id="PS50004">
    <property type="entry name" value="C2"/>
    <property type="match status" value="1"/>
</dbReference>
<evidence type="ECO:0000256" key="1">
    <source>
        <dbReference type="ARBA" id="ARBA00010672"/>
    </source>
</evidence>
<proteinExistence type="inferred from homology"/>
<dbReference type="InterPro" id="IPR035892">
    <property type="entry name" value="C2_domain_sf"/>
</dbReference>
<dbReference type="Gene3D" id="2.60.40.150">
    <property type="entry name" value="C2 domain"/>
    <property type="match status" value="1"/>
</dbReference>
<feature type="compositionally biased region" description="Low complexity" evidence="2">
    <location>
        <begin position="782"/>
        <end position="793"/>
    </location>
</feature>
<reference evidence="4" key="1">
    <citation type="journal article" date="2020" name="Fungal Divers.">
        <title>Resolving the Mortierellaceae phylogeny through synthesis of multi-gene phylogenetics and phylogenomics.</title>
        <authorList>
            <person name="Vandepol N."/>
            <person name="Liber J."/>
            <person name="Desiro A."/>
            <person name="Na H."/>
            <person name="Kennedy M."/>
            <person name="Barry K."/>
            <person name="Grigoriev I.V."/>
            <person name="Miller A.N."/>
            <person name="O'Donnell K."/>
            <person name="Stajich J.E."/>
            <person name="Bonito G."/>
        </authorList>
    </citation>
    <scope>NUCLEOTIDE SEQUENCE</scope>
    <source>
        <strain evidence="4">NVP60</strain>
    </source>
</reference>
<feature type="compositionally biased region" description="Polar residues" evidence="2">
    <location>
        <begin position="124"/>
        <end position="135"/>
    </location>
</feature>
<gene>
    <name evidence="4" type="ORF">BGZ97_008380</name>
</gene>
<dbReference type="InterPro" id="IPR000008">
    <property type="entry name" value="C2_dom"/>
</dbReference>
<feature type="compositionally biased region" description="Low complexity" evidence="2">
    <location>
        <begin position="110"/>
        <end position="122"/>
    </location>
</feature>
<evidence type="ECO:0000313" key="4">
    <source>
        <dbReference type="EMBL" id="KAG0315309.1"/>
    </source>
</evidence>
<dbReference type="EMBL" id="JAAAIN010000382">
    <property type="protein sequence ID" value="KAG0315309.1"/>
    <property type="molecule type" value="Genomic_DNA"/>
</dbReference>
<feature type="region of interest" description="Disordered" evidence="2">
    <location>
        <begin position="1"/>
        <end position="303"/>
    </location>
</feature>
<evidence type="ECO:0000256" key="2">
    <source>
        <dbReference type="SAM" id="MobiDB-lite"/>
    </source>
</evidence>
<comment type="similarity">
    <text evidence="1">Belongs to the CC2D1 family.</text>
</comment>
<dbReference type="GO" id="GO:0001227">
    <property type="term" value="F:DNA-binding transcription repressor activity, RNA polymerase II-specific"/>
    <property type="evidence" value="ECO:0007669"/>
    <property type="project" value="InterPro"/>
</dbReference>
<dbReference type="PANTHER" id="PTHR13076:SF9">
    <property type="entry name" value="COILED-COIL AND C2 DOMAIN-CONTAINING PROTEIN 1-LIKE"/>
    <property type="match status" value="1"/>
</dbReference>
<organism evidence="4 5">
    <name type="scientific">Linnemannia gamsii</name>
    <dbReference type="NCBI Taxonomy" id="64522"/>
    <lineage>
        <taxon>Eukaryota</taxon>
        <taxon>Fungi</taxon>
        <taxon>Fungi incertae sedis</taxon>
        <taxon>Mucoromycota</taxon>
        <taxon>Mortierellomycotina</taxon>
        <taxon>Mortierellomycetes</taxon>
        <taxon>Mortierellales</taxon>
        <taxon>Mortierellaceae</taxon>
        <taxon>Linnemannia</taxon>
    </lineage>
</organism>
<name>A0A9P6UQH4_9FUNG</name>
<dbReference type="SMART" id="SM00685">
    <property type="entry name" value="DM14"/>
    <property type="match status" value="1"/>
</dbReference>
<dbReference type="SUPFAM" id="SSF49562">
    <property type="entry name" value="C2 domain (Calcium/lipid-binding domain, CaLB)"/>
    <property type="match status" value="1"/>
</dbReference>
<feature type="compositionally biased region" description="Polar residues" evidence="2">
    <location>
        <begin position="380"/>
        <end position="396"/>
    </location>
</feature>
<feature type="compositionally biased region" description="Acidic residues" evidence="2">
    <location>
        <begin position="160"/>
        <end position="177"/>
    </location>
</feature>
<feature type="compositionally biased region" description="Low complexity" evidence="2">
    <location>
        <begin position="397"/>
        <end position="408"/>
    </location>
</feature>
<feature type="compositionally biased region" description="Low complexity" evidence="2">
    <location>
        <begin position="143"/>
        <end position="159"/>
    </location>
</feature>
<dbReference type="InterPro" id="IPR006608">
    <property type="entry name" value="CC2D1A/B_DM14"/>
</dbReference>
<feature type="compositionally biased region" description="Polar residues" evidence="2">
    <location>
        <begin position="203"/>
        <end position="218"/>
    </location>
</feature>
<feature type="compositionally biased region" description="Low complexity" evidence="2">
    <location>
        <begin position="248"/>
        <end position="257"/>
    </location>
</feature>
<feature type="region of interest" description="Disordered" evidence="2">
    <location>
        <begin position="731"/>
        <end position="755"/>
    </location>
</feature>
<feature type="region of interest" description="Disordered" evidence="2">
    <location>
        <begin position="374"/>
        <end position="442"/>
    </location>
</feature>
<feature type="region of interest" description="Disordered" evidence="2">
    <location>
        <begin position="774"/>
        <end position="849"/>
    </location>
</feature>
<dbReference type="AlphaFoldDB" id="A0A9P6UQH4"/>
<feature type="domain" description="C2" evidence="3">
    <location>
        <begin position="538"/>
        <end position="675"/>
    </location>
</feature>
<protein>
    <recommendedName>
        <fullName evidence="3">C2 domain-containing protein</fullName>
    </recommendedName>
</protein>
<feature type="compositionally biased region" description="Polar residues" evidence="2">
    <location>
        <begin position="1"/>
        <end position="18"/>
    </location>
</feature>
<dbReference type="PANTHER" id="PTHR13076">
    <property type="entry name" value="COILED-COIL AND C2 DOMAIN-CONTAINING PROTEIN 1-LIKE"/>
    <property type="match status" value="1"/>
</dbReference>
<accession>A0A9P6UQH4</accession>
<feature type="compositionally biased region" description="Pro residues" evidence="2">
    <location>
        <begin position="92"/>
        <end position="109"/>
    </location>
</feature>
<evidence type="ECO:0000313" key="5">
    <source>
        <dbReference type="Proteomes" id="UP000823405"/>
    </source>
</evidence>
<evidence type="ECO:0000259" key="3">
    <source>
        <dbReference type="PROSITE" id="PS50004"/>
    </source>
</evidence>
<feature type="compositionally biased region" description="Acidic residues" evidence="2">
    <location>
        <begin position="53"/>
        <end position="68"/>
    </location>
</feature>
<dbReference type="Proteomes" id="UP000823405">
    <property type="component" value="Unassembled WGS sequence"/>
</dbReference>
<dbReference type="InterPro" id="IPR039725">
    <property type="entry name" value="CC2D1A/B"/>
</dbReference>
<sequence>MFSWKKQNPPSKQRQQQTQGGGDYSDLIAQGMRLANEDMDEPGADNGDYMGAEGDEDFRDMDLDDPELLAELQGLTGEVPEPRPKPAAGLTKPPPKPAPAPAPAPPPAPAARSPLSANPAPAQAKSQPPVQLSSKPTPPPTANSPAANPALAGLGLDLDGVMEDDDDEEVELTEDDWNDPHFMAQLQSLGGHAGGHQDKETLGKSTATPLNTEVSPPKSTAIPAESGPLSVYNNSFDVAPSLPDRKIASASSSMIAIPPQDKAYNDEDMDGDSLMTDHTEDSKIQLNQSKPSSPADVKPPKRVETIPKTNHKDLLKRLQMREAQYKRAALDAKQAGDMALAKERMKVYKSLQGWIQLVEAGGFLDLEIYPIPDEPPAAASTPQQPKSTAAVSQLDTAASAAPLPQPAADTFKTKPYSPPLSTSAAEPTTQVSSSIAEASGEDMRAGSGVRGLAGIQFSQLRADDDFQIVSNSDADTYDMLESQLESQIKMCDSTRKYYFQTGDKNTALEFHKLNKIFKADLVSLQSHRSHGKKAPAFHFQDVRFEQEHGFYQEIGLNDLSLSIVRAWDLSHKDVQPADIDAYVMWDFGWPTEAMAGAGSGKGTTPSIKRTAKPDYNYSKTLGIERTRAFQRFVERRKATFEVWHYRGLLWKDYLIGRGQIALQPLLDHSEIHEIIPLLDPTNRRNTGGKIEIKIRLQRPLLKPEIVVKEEKWLVIDEFNSGGLGFPSTVAVTPPSRSSGNPAIGRTGTPAGKATKGVPAAAVAASSAPIPATRAMTTPTLDAPSTAVASPVSSKQSPKTAAVPGGQPSAPASRGTTPAAASPKANTVPAAKNPQTAATDAEGEESESDKALNELNSVELLVSNMVLESEIQIAQSMVHDAKAVGNAEAADEYQDRLMQLEIKMKLLVLQVQTGQLTMDVYCQSVYGRIAKDKKLAVELKRLGMVPEAKRALGRSKIMAQEMKEVEEAMAAQGEEDEEQE</sequence>
<feature type="compositionally biased region" description="Polar residues" evidence="2">
    <location>
        <begin position="419"/>
        <end position="436"/>
    </location>
</feature>
<keyword evidence="5" id="KW-1185">Reference proteome</keyword>